<dbReference type="Gene3D" id="3.40.1760.10">
    <property type="entry name" value="YfbM-like super family"/>
    <property type="match status" value="1"/>
</dbReference>
<dbReference type="InterPro" id="IPR035944">
    <property type="entry name" value="YfbM-like_sf"/>
</dbReference>
<dbReference type="Pfam" id="PF08974">
    <property type="entry name" value="DUF1877"/>
    <property type="match status" value="1"/>
</dbReference>
<reference evidence="1 2" key="1">
    <citation type="submission" date="2017-05" db="EMBL/GenBank/DDBJ databases">
        <authorList>
            <person name="Varghese N."/>
            <person name="Submissions S."/>
        </authorList>
    </citation>
    <scope>NUCLEOTIDE SEQUENCE [LARGE SCALE GENOMIC DNA]</scope>
    <source>
        <strain evidence="1 2">DSM 29734</strain>
    </source>
</reference>
<dbReference type="SUPFAM" id="SSF111069">
    <property type="entry name" value="Hypothetical protein yfbM"/>
    <property type="match status" value="1"/>
</dbReference>
<dbReference type="Proteomes" id="UP001157961">
    <property type="component" value="Unassembled WGS sequence"/>
</dbReference>
<dbReference type="InterPro" id="IPR015068">
    <property type="entry name" value="DUF1877"/>
</dbReference>
<gene>
    <name evidence="1" type="ORF">SAMN06265373_108179</name>
</gene>
<evidence type="ECO:0000313" key="1">
    <source>
        <dbReference type="EMBL" id="SMP32348.1"/>
    </source>
</evidence>
<evidence type="ECO:0000313" key="2">
    <source>
        <dbReference type="Proteomes" id="UP001157961"/>
    </source>
</evidence>
<sequence>MSMTMQVFAVPEDQLSAEQVNNFLRENLYGENALELEKEWAALDHMLPNFGQSTFSALRSGDPIGDDWGYGPALAISSGAVKTFLEQLQTISKDKFAQKFSFDDLARNNIYPPIWDRKNPDDKHFVVETYQQLREFTKEAADRGRALLTVIL</sequence>
<keyword evidence="2" id="KW-1185">Reference proteome</keyword>
<protein>
    <recommendedName>
        <fullName evidence="3">DUF1877 family protein</fullName>
    </recommendedName>
</protein>
<organism evidence="1 2">
    <name type="scientific">Shimia sagamensis</name>
    <dbReference type="NCBI Taxonomy" id="1566352"/>
    <lineage>
        <taxon>Bacteria</taxon>
        <taxon>Pseudomonadati</taxon>
        <taxon>Pseudomonadota</taxon>
        <taxon>Alphaproteobacteria</taxon>
        <taxon>Rhodobacterales</taxon>
        <taxon>Roseobacteraceae</taxon>
    </lineage>
</organism>
<proteinExistence type="predicted"/>
<name>A0ABY1PEC7_9RHOB</name>
<evidence type="ECO:0008006" key="3">
    <source>
        <dbReference type="Google" id="ProtNLM"/>
    </source>
</evidence>
<dbReference type="EMBL" id="FXTY01000008">
    <property type="protein sequence ID" value="SMP32348.1"/>
    <property type="molecule type" value="Genomic_DNA"/>
</dbReference>
<comment type="caution">
    <text evidence="1">The sequence shown here is derived from an EMBL/GenBank/DDBJ whole genome shotgun (WGS) entry which is preliminary data.</text>
</comment>
<accession>A0ABY1PEC7</accession>
<dbReference type="RefSeq" id="WP_283427476.1">
    <property type="nucleotide sequence ID" value="NZ_FXTY01000008.1"/>
</dbReference>